<feature type="domain" description="Gfo/Idh/MocA-like oxidoreductase N-terminal" evidence="3">
    <location>
        <begin position="7"/>
        <end position="122"/>
    </location>
</feature>
<evidence type="ECO:0000256" key="2">
    <source>
        <dbReference type="ARBA" id="ARBA00023002"/>
    </source>
</evidence>
<dbReference type="InterPro" id="IPR050984">
    <property type="entry name" value="Gfo/Idh/MocA_domain"/>
</dbReference>
<dbReference type="RefSeq" id="WP_163611290.1">
    <property type="nucleotide sequence ID" value="NZ_JAAGWB010000033.1"/>
</dbReference>
<evidence type="ECO:0000259" key="4">
    <source>
        <dbReference type="Pfam" id="PF22725"/>
    </source>
</evidence>
<keyword evidence="2" id="KW-0560">Oxidoreductase</keyword>
<dbReference type="InterPro" id="IPR036291">
    <property type="entry name" value="NAD(P)-bd_dom_sf"/>
</dbReference>
<dbReference type="EMBL" id="JAAGWB010000033">
    <property type="protein sequence ID" value="NEN51608.1"/>
    <property type="molecule type" value="Genomic_DNA"/>
</dbReference>
<protein>
    <submittedName>
        <fullName evidence="6">Gfo/Idh/MocA family oxidoreductase</fullName>
    </submittedName>
</protein>
<proteinExistence type="inferred from homology"/>
<dbReference type="Proteomes" id="UP000471152">
    <property type="component" value="Unassembled WGS sequence"/>
</dbReference>
<evidence type="ECO:0000313" key="7">
    <source>
        <dbReference type="Proteomes" id="UP000468828"/>
    </source>
</evidence>
<dbReference type="GO" id="GO:0016491">
    <property type="term" value="F:oxidoreductase activity"/>
    <property type="evidence" value="ECO:0007669"/>
    <property type="project" value="UniProtKB-KW"/>
</dbReference>
<organism evidence="6 8">
    <name type="scientific">Modestobacter muralis</name>
    <dbReference type="NCBI Taxonomy" id="1608614"/>
    <lineage>
        <taxon>Bacteria</taxon>
        <taxon>Bacillati</taxon>
        <taxon>Actinomycetota</taxon>
        <taxon>Actinomycetes</taxon>
        <taxon>Geodermatophilales</taxon>
        <taxon>Geodermatophilaceae</taxon>
        <taxon>Modestobacter</taxon>
    </lineage>
</organism>
<gene>
    <name evidence="6" type="ORF">G3R41_11800</name>
    <name evidence="5" type="ORF">GCU67_11145</name>
</gene>
<evidence type="ECO:0000313" key="8">
    <source>
        <dbReference type="Proteomes" id="UP000471152"/>
    </source>
</evidence>
<dbReference type="EMBL" id="JAAGWH010000031">
    <property type="protein sequence ID" value="NEK94720.1"/>
    <property type="molecule type" value="Genomic_DNA"/>
</dbReference>
<dbReference type="Gene3D" id="3.30.360.10">
    <property type="entry name" value="Dihydrodipicolinate Reductase, domain 2"/>
    <property type="match status" value="1"/>
</dbReference>
<dbReference type="InterPro" id="IPR000683">
    <property type="entry name" value="Gfo/Idh/MocA-like_OxRdtase_N"/>
</dbReference>
<dbReference type="GO" id="GO:0000166">
    <property type="term" value="F:nucleotide binding"/>
    <property type="evidence" value="ECO:0007669"/>
    <property type="project" value="InterPro"/>
</dbReference>
<dbReference type="Pfam" id="PF22725">
    <property type="entry name" value="GFO_IDH_MocA_C3"/>
    <property type="match status" value="1"/>
</dbReference>
<comment type="caution">
    <text evidence="6">The sequence shown here is derived from an EMBL/GenBank/DDBJ whole genome shotgun (WGS) entry which is preliminary data.</text>
</comment>
<sequence length="322" mass="33769">MPVPPTRWGVLGTAGIARSRFLPALAEAGGVAVVVGSRDGAHAAEFAQAHGVARGVAGYEAVLADPAVQAVYVPLPNPLHAEWAVAALEAGKAVLCEKPLCVDADQARRVLAVAERAALPLWEAFVFPFTAQHQRLVELLAEGAIGELREISGAFHFLLRRTEDIRLSAATAGGALADVGCYPLRLAAELFGGPALSAAASAVRGAEVEVELAALVDYPEDRRLLLSCGFRRSADTTTVLSGTEGTIRLEDPYHPLPGSALELRRPGAETVVERPTRDEYSFTAALRHVGAVLAGAEAPRHTARTSSLAVAEAMDLVRAAAR</sequence>
<dbReference type="PANTHER" id="PTHR22604">
    <property type="entry name" value="OXIDOREDUCTASES"/>
    <property type="match status" value="1"/>
</dbReference>
<comment type="similarity">
    <text evidence="1">Belongs to the Gfo/Idh/MocA family.</text>
</comment>
<reference evidence="6 8" key="2">
    <citation type="submission" date="2020-02" db="EMBL/GenBank/DDBJ databases">
        <title>The WGS of Modestobacter muralis DSM 100205.</title>
        <authorList>
            <person name="Jiang Z."/>
        </authorList>
    </citation>
    <scope>NUCLEOTIDE SEQUENCE [LARGE SCALE GENOMIC DNA]</scope>
    <source>
        <strain evidence="6 8">DSM 100205</strain>
    </source>
</reference>
<evidence type="ECO:0000259" key="3">
    <source>
        <dbReference type="Pfam" id="PF01408"/>
    </source>
</evidence>
<reference evidence="5 7" key="1">
    <citation type="submission" date="2020-01" db="EMBL/GenBank/DDBJ databases">
        <title>the WGS Modestobacter muralis CPCC 204518.</title>
        <authorList>
            <person name="Jiang Z."/>
        </authorList>
    </citation>
    <scope>NUCLEOTIDE SEQUENCE [LARGE SCALE GENOMIC DNA]</scope>
    <source>
        <strain evidence="5 7">DSM 100205</strain>
    </source>
</reference>
<name>A0A6P0H6Z2_9ACTN</name>
<evidence type="ECO:0000313" key="6">
    <source>
        <dbReference type="EMBL" id="NEN51608.1"/>
    </source>
</evidence>
<dbReference type="Proteomes" id="UP000468828">
    <property type="component" value="Unassembled WGS sequence"/>
</dbReference>
<dbReference type="InterPro" id="IPR055170">
    <property type="entry name" value="GFO_IDH_MocA-like_dom"/>
</dbReference>
<evidence type="ECO:0000256" key="1">
    <source>
        <dbReference type="ARBA" id="ARBA00010928"/>
    </source>
</evidence>
<accession>A0A6P0H6Z2</accession>
<dbReference type="PANTHER" id="PTHR22604:SF105">
    <property type="entry name" value="TRANS-1,2-DIHYDROBENZENE-1,2-DIOL DEHYDROGENASE"/>
    <property type="match status" value="1"/>
</dbReference>
<keyword evidence="7" id="KW-1185">Reference proteome</keyword>
<dbReference type="SUPFAM" id="SSF55347">
    <property type="entry name" value="Glyceraldehyde-3-phosphate dehydrogenase-like, C-terminal domain"/>
    <property type="match status" value="1"/>
</dbReference>
<feature type="domain" description="GFO/IDH/MocA-like oxidoreductase" evidence="4">
    <location>
        <begin position="133"/>
        <end position="248"/>
    </location>
</feature>
<dbReference type="AlphaFoldDB" id="A0A6P0H6Z2"/>
<dbReference type="Gene3D" id="3.40.50.720">
    <property type="entry name" value="NAD(P)-binding Rossmann-like Domain"/>
    <property type="match status" value="1"/>
</dbReference>
<dbReference type="SUPFAM" id="SSF51735">
    <property type="entry name" value="NAD(P)-binding Rossmann-fold domains"/>
    <property type="match status" value="1"/>
</dbReference>
<dbReference type="Pfam" id="PF01408">
    <property type="entry name" value="GFO_IDH_MocA"/>
    <property type="match status" value="1"/>
</dbReference>
<evidence type="ECO:0000313" key="5">
    <source>
        <dbReference type="EMBL" id="NEK94720.1"/>
    </source>
</evidence>